<dbReference type="Pfam" id="PF00995">
    <property type="entry name" value="Sec1"/>
    <property type="match status" value="1"/>
</dbReference>
<name>A0ABR1FXM9_AURAN</name>
<keyword evidence="3" id="KW-1185">Reference proteome</keyword>
<evidence type="ECO:0000313" key="3">
    <source>
        <dbReference type="Proteomes" id="UP001363151"/>
    </source>
</evidence>
<dbReference type="Gene3D" id="3.90.830.10">
    <property type="entry name" value="Syntaxin Binding Protein 1, Chain A, domain 2"/>
    <property type="match status" value="1"/>
</dbReference>
<evidence type="ECO:0000256" key="1">
    <source>
        <dbReference type="ARBA" id="ARBA00009884"/>
    </source>
</evidence>
<proteinExistence type="inferred from homology"/>
<dbReference type="Proteomes" id="UP001363151">
    <property type="component" value="Unassembled WGS sequence"/>
</dbReference>
<sequence length="391" mass="42593">MSALASSRGREGGLRELVRSIVQRDILRSCAGKCRGWMVLVLDEQASRVLTPVLGMYDLMEERVTLVESLEKRRQPFPEMDCIYVSAATDRSVRAICADWKGRADAPYAEAHVFFLSRLDDQQLAMVGATSELAARLKTLSELSLDFLALESQAFDLGAPGSFALGGAPGVPEAAAAKKLATVLATLGEGRPCVRYRAGNARARAFGDAVLGELRALDLDDSTKDAATVLVLDRLDDALTPLVHEYSYQALLQDVLDVEGDCRDRVSYSKQTKGGEARDFAMLNEKDALWVEMRHEHVARVVNQLRARTSDFLDHNRGAAQLHQGKGSELTLGDMANALQAMPEFQAATAALNKHMSVAHEALGKFHGAGLLELSNLEQSLATGATRRIKR</sequence>
<protein>
    <submittedName>
        <fullName evidence="2">Vesicle docking protein</fullName>
    </submittedName>
</protein>
<organism evidence="2 3">
    <name type="scientific">Aureococcus anophagefferens</name>
    <name type="common">Harmful bloom alga</name>
    <dbReference type="NCBI Taxonomy" id="44056"/>
    <lineage>
        <taxon>Eukaryota</taxon>
        <taxon>Sar</taxon>
        <taxon>Stramenopiles</taxon>
        <taxon>Ochrophyta</taxon>
        <taxon>Pelagophyceae</taxon>
        <taxon>Pelagomonadales</taxon>
        <taxon>Pelagomonadaceae</taxon>
        <taxon>Aureococcus</taxon>
    </lineage>
</organism>
<dbReference type="SUPFAM" id="SSF56815">
    <property type="entry name" value="Sec1/munc18-like (SM) proteins"/>
    <property type="match status" value="1"/>
</dbReference>
<dbReference type="InterPro" id="IPR043154">
    <property type="entry name" value="Sec-1-like_dom1"/>
</dbReference>
<gene>
    <name evidence="2" type="primary">STXBP1</name>
    <name evidence="2" type="ORF">SO694_00055119</name>
</gene>
<comment type="caution">
    <text evidence="2">The sequence shown here is derived from an EMBL/GenBank/DDBJ whole genome shotgun (WGS) entry which is preliminary data.</text>
</comment>
<evidence type="ECO:0000313" key="2">
    <source>
        <dbReference type="EMBL" id="KAK7240896.1"/>
    </source>
</evidence>
<dbReference type="EMBL" id="JBBJCI010000208">
    <property type="protein sequence ID" value="KAK7240896.1"/>
    <property type="molecule type" value="Genomic_DNA"/>
</dbReference>
<dbReference type="InterPro" id="IPR001619">
    <property type="entry name" value="Sec1-like"/>
</dbReference>
<dbReference type="PANTHER" id="PTHR11679">
    <property type="entry name" value="VESICLE PROTEIN SORTING-ASSOCIATED"/>
    <property type="match status" value="1"/>
</dbReference>
<accession>A0ABR1FXM9</accession>
<dbReference type="Gene3D" id="3.40.50.2060">
    <property type="match status" value="1"/>
</dbReference>
<dbReference type="InterPro" id="IPR036045">
    <property type="entry name" value="Sec1-like_sf"/>
</dbReference>
<comment type="similarity">
    <text evidence="1">Belongs to the STXBP/unc-18/SEC1 family.</text>
</comment>
<reference evidence="2 3" key="1">
    <citation type="submission" date="2024-03" db="EMBL/GenBank/DDBJ databases">
        <title>Aureococcus anophagefferens CCMP1851 and Kratosvirus quantuckense: Draft genome of a second virus-susceptible host strain in the model system.</title>
        <authorList>
            <person name="Chase E."/>
            <person name="Truchon A.R."/>
            <person name="Schepens W."/>
            <person name="Wilhelm S.W."/>
        </authorList>
    </citation>
    <scope>NUCLEOTIDE SEQUENCE [LARGE SCALE GENOMIC DNA]</scope>
    <source>
        <strain evidence="2 3">CCMP1851</strain>
    </source>
</reference>
<dbReference type="InterPro" id="IPR043127">
    <property type="entry name" value="Sec-1-like_dom3a"/>
</dbReference>